<dbReference type="EMBL" id="JZWT02000001">
    <property type="protein sequence ID" value="MFB6489740.1"/>
    <property type="molecule type" value="Genomic_DNA"/>
</dbReference>
<proteinExistence type="predicted"/>
<keyword evidence="1" id="KW-0489">Methyltransferase</keyword>
<evidence type="ECO:0000313" key="1">
    <source>
        <dbReference type="EMBL" id="MFB6489740.1"/>
    </source>
</evidence>
<organism evidence="1 2">
    <name type="scientific">Thermoproteus sp. AZ2</name>
    <dbReference type="NCBI Taxonomy" id="1609232"/>
    <lineage>
        <taxon>Archaea</taxon>
        <taxon>Thermoproteota</taxon>
        <taxon>Thermoprotei</taxon>
        <taxon>Thermoproteales</taxon>
        <taxon>Thermoproteaceae</taxon>
        <taxon>Thermoproteus</taxon>
    </lineage>
</organism>
<protein>
    <submittedName>
        <fullName evidence="1">Methyltransferase domain-containing protein</fullName>
    </submittedName>
</protein>
<comment type="caution">
    <text evidence="1">The sequence shown here is derived from an EMBL/GenBank/DDBJ whole genome shotgun (WGS) entry which is preliminary data.</text>
</comment>
<name>A0ACC6UYD5_9CREN</name>
<gene>
    <name evidence="1" type="ORF">TU35_000585</name>
</gene>
<evidence type="ECO:0000313" key="2">
    <source>
        <dbReference type="Proteomes" id="UP000033636"/>
    </source>
</evidence>
<sequence length="287" mass="31377">MKIAISTTNGLVDGPGEGEELAIYEVDGGRYKLVERIKNPALSARAARGLAALAELRRRGVGAVIISEIGSRGFDVAKQWGMKIYIAEGSAEEALEKFIRGELKEAEGPTHMHHGGHGHWHYGGVSEEELELISKYLPPGGVAADLGCGPGRLCGPLGEIASKVYCVDIDADALRYVAEQGLGNAVLLNEDLTRTTIPAGEVDLVVMSNVFHDVVDKEAAVEEIKRVLRPGGYVLIIEHKPGTPFGPPSFVKTKPDEVRRFFNRFKEVEYRDLGHQYAIVFRKIKNY</sequence>
<reference evidence="1" key="1">
    <citation type="submission" date="2024-07" db="EMBL/GenBank/DDBJ databases">
        <title>Metagenome and Metagenome-Assembled Genomes of Archaea from a hot spring from the geothermal field of Los Azufres, Mexico.</title>
        <authorList>
            <person name="Marin-Paredes R."/>
            <person name="Martinez-Romero E."/>
            <person name="Servin-Garciduenas L.E."/>
        </authorList>
    </citation>
    <scope>NUCLEOTIDE SEQUENCE</scope>
</reference>
<keyword evidence="1" id="KW-0808">Transferase</keyword>
<accession>A0ACC6UYD5</accession>
<dbReference type="Proteomes" id="UP000033636">
    <property type="component" value="Unassembled WGS sequence"/>
</dbReference>